<dbReference type="InterPro" id="IPR029787">
    <property type="entry name" value="Nucleotide_cyclase"/>
</dbReference>
<dbReference type="SUPFAM" id="SSF55073">
    <property type="entry name" value="Nucleotide cyclase"/>
    <property type="match status" value="1"/>
</dbReference>
<dbReference type="EMBL" id="JABBKX010000009">
    <property type="protein sequence ID" value="NMJ43701.1"/>
    <property type="molecule type" value="Genomic_DNA"/>
</dbReference>
<dbReference type="PROSITE" id="PS50125">
    <property type="entry name" value="GUANYLATE_CYCLASE_2"/>
    <property type="match status" value="1"/>
</dbReference>
<feature type="domain" description="Guanylate cyclase" evidence="3">
    <location>
        <begin position="1"/>
        <end position="138"/>
    </location>
</feature>
<proteinExistence type="predicted"/>
<evidence type="ECO:0000259" key="3">
    <source>
        <dbReference type="PROSITE" id="PS50125"/>
    </source>
</evidence>
<dbReference type="CDD" id="cd07302">
    <property type="entry name" value="CHD"/>
    <property type="match status" value="1"/>
</dbReference>
<dbReference type="SMART" id="SM00028">
    <property type="entry name" value="TPR"/>
    <property type="match status" value="3"/>
</dbReference>
<keyword evidence="1" id="KW-0547">Nucleotide-binding</keyword>
<name>A0A848EH03_9PROT</name>
<comment type="caution">
    <text evidence="4">The sequence shown here is derived from an EMBL/GenBank/DDBJ whole genome shotgun (WGS) entry which is preliminary data.</text>
</comment>
<dbReference type="InterPro" id="IPR041664">
    <property type="entry name" value="AAA_16"/>
</dbReference>
<dbReference type="Gene3D" id="1.25.40.10">
    <property type="entry name" value="Tetratricopeptide repeat domain"/>
    <property type="match status" value="1"/>
</dbReference>
<reference evidence="4 5" key="1">
    <citation type="submission" date="2020-03" db="EMBL/GenBank/DDBJ databases">
        <authorList>
            <person name="Sun Q."/>
        </authorList>
    </citation>
    <scope>NUCLEOTIDE SEQUENCE [LARGE SCALE GENOMIC DNA]</scope>
    <source>
        <strain evidence="4 5">JC162</strain>
    </source>
</reference>
<protein>
    <submittedName>
        <fullName evidence="4">AAA family ATPase</fullName>
    </submittedName>
</protein>
<organism evidence="4 5">
    <name type="scientific">Neoroseomonas marina</name>
    <dbReference type="NCBI Taxonomy" id="1232220"/>
    <lineage>
        <taxon>Bacteria</taxon>
        <taxon>Pseudomonadati</taxon>
        <taxon>Pseudomonadota</taxon>
        <taxon>Alphaproteobacteria</taxon>
        <taxon>Acetobacterales</taxon>
        <taxon>Acetobacteraceae</taxon>
        <taxon>Neoroseomonas</taxon>
    </lineage>
</organism>
<dbReference type="Pfam" id="PF13191">
    <property type="entry name" value="AAA_16"/>
    <property type="match status" value="1"/>
</dbReference>
<dbReference type="PANTHER" id="PTHR16305:SF28">
    <property type="entry name" value="GUANYLATE CYCLASE DOMAIN-CONTAINING PROTEIN"/>
    <property type="match status" value="1"/>
</dbReference>
<evidence type="ECO:0000313" key="4">
    <source>
        <dbReference type="EMBL" id="NMJ43701.1"/>
    </source>
</evidence>
<accession>A0A848EH03</accession>
<dbReference type="InterPro" id="IPR027417">
    <property type="entry name" value="P-loop_NTPase"/>
</dbReference>
<dbReference type="InterPro" id="IPR001054">
    <property type="entry name" value="A/G_cyclase"/>
</dbReference>
<evidence type="ECO:0000256" key="1">
    <source>
        <dbReference type="ARBA" id="ARBA00022741"/>
    </source>
</evidence>
<dbReference type="AlphaFoldDB" id="A0A848EH03"/>
<dbReference type="SUPFAM" id="SSF48452">
    <property type="entry name" value="TPR-like"/>
    <property type="match status" value="2"/>
</dbReference>
<dbReference type="Pfam" id="PF00211">
    <property type="entry name" value="Guanylate_cyc"/>
    <property type="match status" value="1"/>
</dbReference>
<dbReference type="InterPro" id="IPR011990">
    <property type="entry name" value="TPR-like_helical_dom_sf"/>
</dbReference>
<dbReference type="Gene3D" id="3.30.70.1230">
    <property type="entry name" value="Nucleotide cyclase"/>
    <property type="match status" value="1"/>
</dbReference>
<evidence type="ECO:0000256" key="2">
    <source>
        <dbReference type="ARBA" id="ARBA00022840"/>
    </source>
</evidence>
<sequence>MFCDIVGSTALTASMDPEAFATVLLAYREVCAAIILRHGGHVARYVGDGILACFGYPHARGRDAQSAVSCGLAIAAEMPSLNERLNATNARRGVEPFLLRIRIGIESGMVVAGRLGPGAATEIDALIGTAPNDAAHLQHRAPPNGVVIGVATHAIVGSEFSASPLPDGTVLNLPNGYIVKAALRRGRGRAAPLVGRDRELSDLSARWAQTRDGRGQIVLVSGEPGIGKTRLLDEFLARDQVPAEQVLTMACVPQAKLSPLLPALEALRNDVARSGRETGGAAEDFLGALGLGLDPYLGILSKALAGADTSGPPEDAGPGTGSLTPFERRRALREILLAWIASYARDRPAIVRVEDLQWADASLLEFLRVLADTIASLPILLVATYRNDFALAWPDRTNVLRTTLRRLQAQEACLLVNHLVPQMSMGMRETILMRSEGVPFFLEEFALAAEVPALPPTLQQLLIARLDALGDAKDLAQRAAVLGRAFDLDALAAMCDLGPDAAEDGIRRMIDADIVVVGNERDSSGFSFRHMLLQEAAYESMLHARRPALHRRAAQVLLQLRPEIRERHPEALARHFELGDMPAEALPLIDRAAEMALSNNAHLEAENLLARAAALTRQLQGEARSGAELRVWLLRGYVLIETLGYASAAVQEAFDRAYEIAEGMADQAGLLSLLPGIIGFYQVRGPLSVARRLVYRLLTLTREHGDALARADAHRRAGWCLFCMGEVDAARRHLTAAIRLAGQPAERDRAVVLSQDPFVTALSNLAWLVLDTDGPDKARPIARAAETAARKSGNAILQCYAFQLAGHVHAAAGDHAEAARLAEEVYDIATSRGIAYWTAMSSVSRGAERVRVGDYEAGHALMEEGLEAYRRTQGELLRPLLLLLLARARLAMGRRAEAVAAVLEGMAVARKVEALQFLPALQSVLDGIEASEMEATGT</sequence>
<keyword evidence="5" id="KW-1185">Reference proteome</keyword>
<dbReference type="SUPFAM" id="SSF52540">
    <property type="entry name" value="P-loop containing nucleoside triphosphate hydrolases"/>
    <property type="match status" value="1"/>
</dbReference>
<dbReference type="GO" id="GO:0035556">
    <property type="term" value="P:intracellular signal transduction"/>
    <property type="evidence" value="ECO:0007669"/>
    <property type="project" value="InterPro"/>
</dbReference>
<dbReference type="PANTHER" id="PTHR16305">
    <property type="entry name" value="TESTICULAR SOLUBLE ADENYLYL CYCLASE"/>
    <property type="match status" value="1"/>
</dbReference>
<dbReference type="Proteomes" id="UP000548582">
    <property type="component" value="Unassembled WGS sequence"/>
</dbReference>
<dbReference type="GO" id="GO:0009190">
    <property type="term" value="P:cyclic nucleotide biosynthetic process"/>
    <property type="evidence" value="ECO:0007669"/>
    <property type="project" value="InterPro"/>
</dbReference>
<evidence type="ECO:0000313" key="5">
    <source>
        <dbReference type="Proteomes" id="UP000548582"/>
    </source>
</evidence>
<dbReference type="GO" id="GO:0004016">
    <property type="term" value="F:adenylate cyclase activity"/>
    <property type="evidence" value="ECO:0007669"/>
    <property type="project" value="UniProtKB-ARBA"/>
</dbReference>
<dbReference type="RefSeq" id="WP_170055900.1">
    <property type="nucleotide sequence ID" value="NZ_JABBKX010000009.1"/>
</dbReference>
<dbReference type="GO" id="GO:0005737">
    <property type="term" value="C:cytoplasm"/>
    <property type="evidence" value="ECO:0007669"/>
    <property type="project" value="TreeGrafter"/>
</dbReference>
<gene>
    <name evidence="4" type="ORF">GWK16_20810</name>
</gene>
<dbReference type="Gene3D" id="3.40.50.300">
    <property type="entry name" value="P-loop containing nucleotide triphosphate hydrolases"/>
    <property type="match status" value="1"/>
</dbReference>
<keyword evidence="2" id="KW-0067">ATP-binding</keyword>
<dbReference type="InterPro" id="IPR019734">
    <property type="entry name" value="TPR_rpt"/>
</dbReference>
<dbReference type="GO" id="GO:0005524">
    <property type="term" value="F:ATP binding"/>
    <property type="evidence" value="ECO:0007669"/>
    <property type="project" value="UniProtKB-KW"/>
</dbReference>